<dbReference type="AlphaFoldDB" id="A0A1Q8Q3F9"/>
<reference evidence="6 7" key="1">
    <citation type="submission" date="2016-12" db="EMBL/GenBank/DDBJ databases">
        <title>Domibacillus antri genome sequencing.</title>
        <authorList>
            <person name="Verma A."/>
            <person name="Krishnamurthi S."/>
        </authorList>
    </citation>
    <scope>NUCLEOTIDE SEQUENCE [LARGE SCALE GENOMIC DNA]</scope>
    <source>
        <strain evidence="6 7">XD80</strain>
    </source>
</reference>
<evidence type="ECO:0000256" key="3">
    <source>
        <dbReference type="ARBA" id="ARBA00038412"/>
    </source>
</evidence>
<evidence type="ECO:0000256" key="2">
    <source>
        <dbReference type="ARBA" id="ARBA00022801"/>
    </source>
</evidence>
<accession>A0A1Q8Q3F9</accession>
<organism evidence="6 7">
    <name type="scientific">Domibacillus antri</name>
    <dbReference type="NCBI Taxonomy" id="1714264"/>
    <lineage>
        <taxon>Bacteria</taxon>
        <taxon>Bacillati</taxon>
        <taxon>Bacillota</taxon>
        <taxon>Bacilli</taxon>
        <taxon>Bacillales</taxon>
        <taxon>Bacillaceae</taxon>
        <taxon>Domibacillus</taxon>
    </lineage>
</organism>
<dbReference type="Gene3D" id="1.10.30.50">
    <property type="match status" value="1"/>
</dbReference>
<keyword evidence="7" id="KW-1185">Reference proteome</keyword>
<dbReference type="InterPro" id="IPR003615">
    <property type="entry name" value="HNH_nuc"/>
</dbReference>
<evidence type="ECO:0000259" key="5">
    <source>
        <dbReference type="Pfam" id="PF01844"/>
    </source>
</evidence>
<protein>
    <recommendedName>
        <fullName evidence="4">Putative HNH nuclease YajD</fullName>
    </recommendedName>
</protein>
<dbReference type="GO" id="GO:0004519">
    <property type="term" value="F:endonuclease activity"/>
    <property type="evidence" value="ECO:0007669"/>
    <property type="project" value="UniProtKB-KW"/>
</dbReference>
<dbReference type="CDD" id="cd00085">
    <property type="entry name" value="HNHc"/>
    <property type="match status" value="1"/>
</dbReference>
<dbReference type="GO" id="GO:0008270">
    <property type="term" value="F:zinc ion binding"/>
    <property type="evidence" value="ECO:0007669"/>
    <property type="project" value="InterPro"/>
</dbReference>
<proteinExistence type="inferred from homology"/>
<keyword evidence="2" id="KW-0378">Hydrolase</keyword>
<keyword evidence="1" id="KW-0540">Nuclease</keyword>
<comment type="caution">
    <text evidence="6">The sequence shown here is derived from an EMBL/GenBank/DDBJ whole genome shotgun (WGS) entry which is preliminary data.</text>
</comment>
<dbReference type="GO" id="GO:0016787">
    <property type="term" value="F:hydrolase activity"/>
    <property type="evidence" value="ECO:0007669"/>
    <property type="project" value="UniProtKB-KW"/>
</dbReference>
<dbReference type="InterPro" id="IPR002711">
    <property type="entry name" value="HNH"/>
</dbReference>
<comment type="similarity">
    <text evidence="3">Belongs to the HNH nuclease family.</text>
</comment>
<dbReference type="PANTHER" id="PTHR41286:SF1">
    <property type="entry name" value="HNH NUCLEASE YAJD-RELATED"/>
    <property type="match status" value="1"/>
</dbReference>
<dbReference type="STRING" id="1714264.BTO30_12405"/>
<sequence>MKVVIRLLEHTSEAKRFYKSAAWRKCRESYFTSQHGLCERCSQPGLIVHHKVYIDAQNINDPAVTLNHDNLELLCQSCHNQEHFKQAEAVRDDVMFDENGDLIMRGVGTDGT</sequence>
<dbReference type="OrthoDB" id="9811997at2"/>
<gene>
    <name evidence="6" type="ORF">BTO30_12405</name>
</gene>
<evidence type="ECO:0000313" key="6">
    <source>
        <dbReference type="EMBL" id="OLN21893.1"/>
    </source>
</evidence>
<dbReference type="RefSeq" id="WP_075399053.1">
    <property type="nucleotide sequence ID" value="NZ_MSDU01000028.1"/>
</dbReference>
<name>A0A1Q8Q3F9_9BACI</name>
<dbReference type="PANTHER" id="PTHR41286">
    <property type="entry name" value="HNH NUCLEASE YAJD-RELATED"/>
    <property type="match status" value="1"/>
</dbReference>
<keyword evidence="6" id="KW-0255">Endonuclease</keyword>
<evidence type="ECO:0000313" key="7">
    <source>
        <dbReference type="Proteomes" id="UP000185568"/>
    </source>
</evidence>
<feature type="domain" description="HNH" evidence="5">
    <location>
        <begin position="38"/>
        <end position="84"/>
    </location>
</feature>
<evidence type="ECO:0000256" key="4">
    <source>
        <dbReference type="ARBA" id="ARBA00040194"/>
    </source>
</evidence>
<evidence type="ECO:0000256" key="1">
    <source>
        <dbReference type="ARBA" id="ARBA00022722"/>
    </source>
</evidence>
<dbReference type="EMBL" id="MSDU01000028">
    <property type="protein sequence ID" value="OLN21893.1"/>
    <property type="molecule type" value="Genomic_DNA"/>
</dbReference>
<dbReference type="Pfam" id="PF01844">
    <property type="entry name" value="HNH"/>
    <property type="match status" value="1"/>
</dbReference>
<dbReference type="Proteomes" id="UP000185568">
    <property type="component" value="Unassembled WGS sequence"/>
</dbReference>
<dbReference type="GO" id="GO:0003676">
    <property type="term" value="F:nucleic acid binding"/>
    <property type="evidence" value="ECO:0007669"/>
    <property type="project" value="InterPro"/>
</dbReference>
<dbReference type="GO" id="GO:0005829">
    <property type="term" value="C:cytosol"/>
    <property type="evidence" value="ECO:0007669"/>
    <property type="project" value="TreeGrafter"/>
</dbReference>